<dbReference type="AlphaFoldDB" id="A0A510V0P2"/>
<protein>
    <submittedName>
        <fullName evidence="1">Uncharacterized protein</fullName>
    </submittedName>
</protein>
<gene>
    <name evidence="1" type="ORF">CXY01_09930</name>
</gene>
<organism evidence="1 2">
    <name type="scientific">Cellulomonas xylanilytica</name>
    <dbReference type="NCBI Taxonomy" id="233583"/>
    <lineage>
        <taxon>Bacteria</taxon>
        <taxon>Bacillati</taxon>
        <taxon>Actinomycetota</taxon>
        <taxon>Actinomycetes</taxon>
        <taxon>Micrococcales</taxon>
        <taxon>Cellulomonadaceae</taxon>
        <taxon>Cellulomonas</taxon>
    </lineage>
</organism>
<reference evidence="1 2" key="1">
    <citation type="submission" date="2019-07" db="EMBL/GenBank/DDBJ databases">
        <title>Whole genome shotgun sequence of Cellulomonas xylanilytica NBRC 101102.</title>
        <authorList>
            <person name="Hosoyama A."/>
            <person name="Uohara A."/>
            <person name="Ohji S."/>
            <person name="Ichikawa N."/>
        </authorList>
    </citation>
    <scope>NUCLEOTIDE SEQUENCE [LARGE SCALE GENOMIC DNA]</scope>
    <source>
        <strain evidence="1 2">NBRC 101102</strain>
    </source>
</reference>
<keyword evidence="2" id="KW-1185">Reference proteome</keyword>
<name>A0A510V0P2_9CELL</name>
<evidence type="ECO:0000313" key="1">
    <source>
        <dbReference type="EMBL" id="GEK20473.1"/>
    </source>
</evidence>
<proteinExistence type="predicted"/>
<sequence>MSALTSMWAWDNPVARTLDARGRDYAPAEPAALVAFCQDRALQRVFLSAPWAADEGPVGDWFGAATTALQTAGIAVGPLGGDPGWLGEPSLAVTWALTALRSGPSDSIQLDVEPWATGGWPTNRDQLCAQWLTLLDGVLAALPAGVSLGVDTPWWLAHEPWESGSLLDAILARVGRVGVVAFSDHAQGPDGIVALAGPAVVAASAAGLPFTVGVETDTAEVAGGAQFTFIDEGPVVLEQETALVADAFGALPGYEGVTVEHHRTWRALLGLD</sequence>
<accession>A0A510V0P2</accession>
<comment type="caution">
    <text evidence="1">The sequence shown here is derived from an EMBL/GenBank/DDBJ whole genome shotgun (WGS) entry which is preliminary data.</text>
</comment>
<evidence type="ECO:0000313" key="2">
    <source>
        <dbReference type="Proteomes" id="UP000321118"/>
    </source>
</evidence>
<dbReference type="OrthoDB" id="5037876at2"/>
<dbReference type="RefSeq" id="WP_146925942.1">
    <property type="nucleotide sequence ID" value="NZ_BJUB01000002.1"/>
</dbReference>
<dbReference type="EMBL" id="BJUB01000002">
    <property type="protein sequence ID" value="GEK20473.1"/>
    <property type="molecule type" value="Genomic_DNA"/>
</dbReference>
<dbReference type="Proteomes" id="UP000321118">
    <property type="component" value="Unassembled WGS sequence"/>
</dbReference>